<reference evidence="3" key="1">
    <citation type="submission" date="2015-06" db="EMBL/GenBank/DDBJ databases">
        <title>Expansion of signal transduction pathways in fungi by whole-genome duplication.</title>
        <authorList>
            <consortium name="DOE Joint Genome Institute"/>
            <person name="Corrochano L.M."/>
            <person name="Kuo A."/>
            <person name="Marcet-Houben M."/>
            <person name="Polaino S."/>
            <person name="Salamov A."/>
            <person name="Villalobos J.M."/>
            <person name="Alvarez M.I."/>
            <person name="Avalos J."/>
            <person name="Benito E.P."/>
            <person name="Benoit I."/>
            <person name="Burger G."/>
            <person name="Camino L.P."/>
            <person name="Canovas D."/>
            <person name="Cerda-Olmedo E."/>
            <person name="Cheng J.-F."/>
            <person name="Dominguez A."/>
            <person name="Elias M."/>
            <person name="Eslava A.P."/>
            <person name="Glaser F."/>
            <person name="Grimwood J."/>
            <person name="Gutierrez G."/>
            <person name="Heitman J."/>
            <person name="Henrissat B."/>
            <person name="Iturriaga E.A."/>
            <person name="Lang B.F."/>
            <person name="Lavin J.L."/>
            <person name="Lee S."/>
            <person name="Li W."/>
            <person name="Lindquist E."/>
            <person name="Lopez-Garcia S."/>
            <person name="Luque E.M."/>
            <person name="Marcos A.T."/>
            <person name="Martin J."/>
            <person name="McCluskey K."/>
            <person name="Medina H.R."/>
            <person name="Miralles-Duran A."/>
            <person name="Miyazaki A."/>
            <person name="Munoz-Torres E."/>
            <person name="Oguiza J.A."/>
            <person name="Ohm R."/>
            <person name="Olmedo M."/>
            <person name="Orejas M."/>
            <person name="Ortiz-Castellanos L."/>
            <person name="Pisabarro A.G."/>
            <person name="Rodriguez-Romero J."/>
            <person name="Ruiz-Herrera J."/>
            <person name="Ruiz-Vazquez R."/>
            <person name="Sanz C."/>
            <person name="Schackwitz W."/>
            <person name="Schmutz J."/>
            <person name="Shahriari M."/>
            <person name="Shelest E."/>
            <person name="Silva-Franco F."/>
            <person name="Soanes D."/>
            <person name="Syed K."/>
            <person name="Tagua V.G."/>
            <person name="Talbot N.J."/>
            <person name="Thon M."/>
            <person name="De vries R.P."/>
            <person name="Wiebenga A."/>
            <person name="Yadav J.S."/>
            <person name="Braun E.L."/>
            <person name="Baker S."/>
            <person name="Garre V."/>
            <person name="Horwitz B."/>
            <person name="Torres-Martinez S."/>
            <person name="Idnurm A."/>
            <person name="Herrera-Estrella A."/>
            <person name="Gabaldon T."/>
            <person name="Grigoriev I.V."/>
        </authorList>
    </citation>
    <scope>NUCLEOTIDE SEQUENCE [LARGE SCALE GENOMIC DNA]</scope>
    <source>
        <strain evidence="3">NRRL 1555(-)</strain>
    </source>
</reference>
<organism evidence="2 3">
    <name type="scientific">Phycomyces blakesleeanus (strain ATCC 8743b / DSM 1359 / FGSC 10004 / NBRC 33097 / NRRL 1555)</name>
    <dbReference type="NCBI Taxonomy" id="763407"/>
    <lineage>
        <taxon>Eukaryota</taxon>
        <taxon>Fungi</taxon>
        <taxon>Fungi incertae sedis</taxon>
        <taxon>Mucoromycota</taxon>
        <taxon>Mucoromycotina</taxon>
        <taxon>Mucoromycetes</taxon>
        <taxon>Mucorales</taxon>
        <taxon>Phycomycetaceae</taxon>
        <taxon>Phycomyces</taxon>
    </lineage>
</organism>
<dbReference type="InParanoid" id="A0A162XIX8"/>
<dbReference type="GeneID" id="28991896"/>
<evidence type="ECO:0000313" key="3">
    <source>
        <dbReference type="Proteomes" id="UP000077315"/>
    </source>
</evidence>
<evidence type="ECO:0000313" key="2">
    <source>
        <dbReference type="EMBL" id="OAD75195.1"/>
    </source>
</evidence>
<sequence length="203" mass="22705">MKLPYFSSATSTATAILFHINAVISFLKINFVIVKGNKPILPSTLPLVLKGEIFMKESEYKHLSSIITRYMMIKCLFTVIRLVALIILSTIGYTNLNQSIFSAKYTGAKQEISAGQIQYLFVNLFVSHSSQNEFACLQWYKEIVLQPRAGEGVEANEVGFKDDSMNSILQVHRICYPVAVGEHLGLEGKAQMCVVPLLGKIYF</sequence>
<gene>
    <name evidence="2" type="ORF">PHYBLDRAFT_143460</name>
</gene>
<name>A0A162XIX8_PHYB8</name>
<dbReference type="AlphaFoldDB" id="A0A162XIX8"/>
<keyword evidence="1" id="KW-0472">Membrane</keyword>
<evidence type="ECO:0000256" key="1">
    <source>
        <dbReference type="SAM" id="Phobius"/>
    </source>
</evidence>
<proteinExistence type="predicted"/>
<feature type="transmembrane region" description="Helical" evidence="1">
    <location>
        <begin position="71"/>
        <end position="93"/>
    </location>
</feature>
<keyword evidence="1" id="KW-0812">Transmembrane</keyword>
<accession>A0A162XIX8</accession>
<protein>
    <submittedName>
        <fullName evidence="2">Uncharacterized protein</fullName>
    </submittedName>
</protein>
<dbReference type="VEuPathDB" id="FungiDB:PHYBLDRAFT_143460"/>
<dbReference type="RefSeq" id="XP_018293235.1">
    <property type="nucleotide sequence ID" value="XM_018430990.1"/>
</dbReference>
<dbReference type="Proteomes" id="UP000077315">
    <property type="component" value="Unassembled WGS sequence"/>
</dbReference>
<feature type="transmembrane region" description="Helical" evidence="1">
    <location>
        <begin position="12"/>
        <end position="33"/>
    </location>
</feature>
<keyword evidence="3" id="KW-1185">Reference proteome</keyword>
<dbReference type="EMBL" id="KV440977">
    <property type="protein sequence ID" value="OAD75195.1"/>
    <property type="molecule type" value="Genomic_DNA"/>
</dbReference>
<keyword evidence="1" id="KW-1133">Transmembrane helix</keyword>